<reference evidence="1 2" key="1">
    <citation type="submission" date="2019-11" db="EMBL/GenBank/DDBJ databases">
        <title>Isolation of a new High Light Tolerant Cyanobacteria.</title>
        <authorList>
            <person name="Dobson Z."/>
            <person name="Vaughn N."/>
            <person name="Vaughn M."/>
            <person name="Fromme P."/>
            <person name="Mazor Y."/>
        </authorList>
    </citation>
    <scope>NUCLEOTIDE SEQUENCE [LARGE SCALE GENOMIC DNA]</scope>
    <source>
        <strain evidence="1 2">0216</strain>
    </source>
</reference>
<organism evidence="1 2">
    <name type="scientific">Cyanobacterium aponinum 0216</name>
    <dbReference type="NCBI Taxonomy" id="2676140"/>
    <lineage>
        <taxon>Bacteria</taxon>
        <taxon>Bacillati</taxon>
        <taxon>Cyanobacteriota</taxon>
        <taxon>Cyanophyceae</taxon>
        <taxon>Oscillatoriophycideae</taxon>
        <taxon>Chroococcales</taxon>
        <taxon>Geminocystaceae</taxon>
        <taxon>Cyanobacterium</taxon>
    </lineage>
</organism>
<accession>A0A844GQY9</accession>
<protein>
    <recommendedName>
        <fullName evidence="3">MarR family transcriptional regulator</fullName>
    </recommendedName>
</protein>
<dbReference type="Proteomes" id="UP000437131">
    <property type="component" value="Unassembled WGS sequence"/>
</dbReference>
<dbReference type="EMBL" id="WMIA01000001">
    <property type="protein sequence ID" value="MTF37491.1"/>
    <property type="molecule type" value="Genomic_DNA"/>
</dbReference>
<evidence type="ECO:0008006" key="3">
    <source>
        <dbReference type="Google" id="ProtNLM"/>
    </source>
</evidence>
<name>A0A844GQY9_9CHRO</name>
<proteinExistence type="predicted"/>
<evidence type="ECO:0000313" key="1">
    <source>
        <dbReference type="EMBL" id="MTF37491.1"/>
    </source>
</evidence>
<comment type="caution">
    <text evidence="1">The sequence shown here is derived from an EMBL/GenBank/DDBJ whole genome shotgun (WGS) entry which is preliminary data.</text>
</comment>
<gene>
    <name evidence="1" type="ORF">GGC33_00880</name>
</gene>
<evidence type="ECO:0000313" key="2">
    <source>
        <dbReference type="Proteomes" id="UP000437131"/>
    </source>
</evidence>
<dbReference type="RefSeq" id="WP_099435998.1">
    <property type="nucleotide sequence ID" value="NZ_WMIA01000001.1"/>
</dbReference>
<dbReference type="AlphaFoldDB" id="A0A844GQY9"/>
<sequence length="80" mass="9086">MNLIFIEARGGLTTSEQLLGVINQHPQGLTIKQLSHSINRPVSMINLCLKQLSSRKQVKIQLRGMQKLVYPYDSCNHLKI</sequence>